<dbReference type="Proteomes" id="UP000008311">
    <property type="component" value="Unassembled WGS sequence"/>
</dbReference>
<name>B9TP07_RICCO</name>
<dbReference type="AlphaFoldDB" id="B9TP07"/>
<dbReference type="EMBL" id="EQ994106">
    <property type="protein sequence ID" value="EEF22407.1"/>
    <property type="molecule type" value="Genomic_DNA"/>
</dbReference>
<keyword evidence="3" id="KW-1185">Reference proteome</keyword>
<dbReference type="InParanoid" id="B9TP07"/>
<gene>
    <name evidence="2" type="ORF">RCOM_2015150</name>
</gene>
<accession>B9TP07</accession>
<evidence type="ECO:0000256" key="1">
    <source>
        <dbReference type="SAM" id="MobiDB-lite"/>
    </source>
</evidence>
<organism evidence="2 3">
    <name type="scientific">Ricinus communis</name>
    <name type="common">Castor bean</name>
    <dbReference type="NCBI Taxonomy" id="3988"/>
    <lineage>
        <taxon>Eukaryota</taxon>
        <taxon>Viridiplantae</taxon>
        <taxon>Streptophyta</taxon>
        <taxon>Embryophyta</taxon>
        <taxon>Tracheophyta</taxon>
        <taxon>Spermatophyta</taxon>
        <taxon>Magnoliopsida</taxon>
        <taxon>eudicotyledons</taxon>
        <taxon>Gunneridae</taxon>
        <taxon>Pentapetalae</taxon>
        <taxon>rosids</taxon>
        <taxon>fabids</taxon>
        <taxon>Malpighiales</taxon>
        <taxon>Euphorbiaceae</taxon>
        <taxon>Acalyphoideae</taxon>
        <taxon>Acalypheae</taxon>
        <taxon>Ricinus</taxon>
    </lineage>
</organism>
<reference evidence="3" key="1">
    <citation type="journal article" date="2010" name="Nat. Biotechnol.">
        <title>Draft genome sequence of the oilseed species Ricinus communis.</title>
        <authorList>
            <person name="Chan A.P."/>
            <person name="Crabtree J."/>
            <person name="Zhao Q."/>
            <person name="Lorenzi H."/>
            <person name="Orvis J."/>
            <person name="Puiu D."/>
            <person name="Melake-Berhan A."/>
            <person name="Jones K.M."/>
            <person name="Redman J."/>
            <person name="Chen G."/>
            <person name="Cahoon E.B."/>
            <person name="Gedil M."/>
            <person name="Stanke M."/>
            <person name="Haas B.J."/>
            <person name="Wortman J.R."/>
            <person name="Fraser-Liggett C.M."/>
            <person name="Ravel J."/>
            <person name="Rabinowicz P.D."/>
        </authorList>
    </citation>
    <scope>NUCLEOTIDE SEQUENCE [LARGE SCALE GENOMIC DNA]</scope>
    <source>
        <strain evidence="3">cv. Hale</strain>
    </source>
</reference>
<evidence type="ECO:0000313" key="3">
    <source>
        <dbReference type="Proteomes" id="UP000008311"/>
    </source>
</evidence>
<protein>
    <submittedName>
        <fullName evidence="2">Uncharacterized protein</fullName>
    </submittedName>
</protein>
<feature type="region of interest" description="Disordered" evidence="1">
    <location>
        <begin position="20"/>
        <end position="56"/>
    </location>
</feature>
<feature type="region of interest" description="Disordered" evidence="1">
    <location>
        <begin position="83"/>
        <end position="111"/>
    </location>
</feature>
<sequence>MAGEVDRHCARRIAGFRRGRRPAAPLSQRCTRRVPPAERNAGVDAGQSWTGRQGDVGQYAPAGRVIVVASESERARIQPFFQAHGAGRRTRPQSVAGKSVVQSGGELAWPA</sequence>
<evidence type="ECO:0000313" key="2">
    <source>
        <dbReference type="EMBL" id="EEF22407.1"/>
    </source>
</evidence>
<proteinExistence type="predicted"/>